<dbReference type="InterPro" id="IPR008969">
    <property type="entry name" value="CarboxyPept-like_regulatory"/>
</dbReference>
<comment type="similarity">
    <text evidence="10 11">Belongs to the TonB-dependent receptor family.</text>
</comment>
<dbReference type="InterPro" id="IPR037066">
    <property type="entry name" value="Plug_dom_sf"/>
</dbReference>
<dbReference type="GO" id="GO:0009279">
    <property type="term" value="C:cell outer membrane"/>
    <property type="evidence" value="ECO:0007669"/>
    <property type="project" value="UniProtKB-SubCell"/>
</dbReference>
<dbReference type="RefSeq" id="WP_090881934.1">
    <property type="nucleotide sequence ID" value="NZ_FOGG01000004.1"/>
</dbReference>
<dbReference type="AlphaFoldDB" id="A0A1H9LH60"/>
<dbReference type="GO" id="GO:0044718">
    <property type="term" value="P:siderophore transmembrane transport"/>
    <property type="evidence" value="ECO:0007669"/>
    <property type="project" value="TreeGrafter"/>
</dbReference>
<dbReference type="Pfam" id="PF00593">
    <property type="entry name" value="TonB_dep_Rec_b-barrel"/>
    <property type="match status" value="1"/>
</dbReference>
<reference evidence="15" key="1">
    <citation type="submission" date="2016-10" db="EMBL/GenBank/DDBJ databases">
        <authorList>
            <person name="Varghese N."/>
            <person name="Submissions S."/>
        </authorList>
    </citation>
    <scope>NUCLEOTIDE SEQUENCE [LARGE SCALE GENOMIC DNA]</scope>
    <source>
        <strain evidence="15">DSM 18610</strain>
    </source>
</reference>
<dbReference type="InterPro" id="IPR023996">
    <property type="entry name" value="TonB-dep_OMP_SusC/RagA"/>
</dbReference>
<name>A0A1H9LH60_9SPHI</name>
<comment type="subcellular location">
    <subcellularLocation>
        <location evidence="1 10">Cell outer membrane</location>
        <topology evidence="1 10">Multi-pass membrane protein</topology>
    </subcellularLocation>
</comment>
<keyword evidence="6 11" id="KW-0798">TonB box</keyword>
<dbReference type="PANTHER" id="PTHR30069">
    <property type="entry name" value="TONB-DEPENDENT OUTER MEMBRANE RECEPTOR"/>
    <property type="match status" value="1"/>
</dbReference>
<keyword evidence="15" id="KW-1185">Reference proteome</keyword>
<evidence type="ECO:0000256" key="1">
    <source>
        <dbReference type="ARBA" id="ARBA00004571"/>
    </source>
</evidence>
<evidence type="ECO:0000256" key="8">
    <source>
        <dbReference type="ARBA" id="ARBA00023170"/>
    </source>
</evidence>
<dbReference type="SUPFAM" id="SSF56935">
    <property type="entry name" value="Porins"/>
    <property type="match status" value="1"/>
</dbReference>
<keyword evidence="2 10" id="KW-0813">Transport</keyword>
<evidence type="ECO:0000256" key="7">
    <source>
        <dbReference type="ARBA" id="ARBA00023136"/>
    </source>
</evidence>
<protein>
    <submittedName>
        <fullName evidence="14">TonB-linked outer membrane protein, SusC/RagA family</fullName>
    </submittedName>
</protein>
<dbReference type="Pfam" id="PF07715">
    <property type="entry name" value="Plug"/>
    <property type="match status" value="1"/>
</dbReference>
<keyword evidence="5" id="KW-0732">Signal</keyword>
<accession>A0A1H9LH60</accession>
<evidence type="ECO:0000259" key="13">
    <source>
        <dbReference type="Pfam" id="PF07715"/>
    </source>
</evidence>
<evidence type="ECO:0000313" key="14">
    <source>
        <dbReference type="EMBL" id="SER10557.1"/>
    </source>
</evidence>
<gene>
    <name evidence="14" type="ORF">SAMN04488023_104138</name>
</gene>
<dbReference type="Proteomes" id="UP000199572">
    <property type="component" value="Unassembled WGS sequence"/>
</dbReference>
<dbReference type="PROSITE" id="PS52016">
    <property type="entry name" value="TONB_DEPENDENT_REC_3"/>
    <property type="match status" value="1"/>
</dbReference>
<feature type="domain" description="TonB-dependent receptor plug" evidence="13">
    <location>
        <begin position="214"/>
        <end position="345"/>
    </location>
</feature>
<feature type="domain" description="TonB-dependent receptor-like beta-barrel" evidence="12">
    <location>
        <begin position="493"/>
        <end position="1058"/>
    </location>
</feature>
<keyword evidence="8" id="KW-0675">Receptor</keyword>
<dbReference type="Gene3D" id="2.40.170.20">
    <property type="entry name" value="TonB-dependent receptor, beta-barrel domain"/>
    <property type="match status" value="1"/>
</dbReference>
<dbReference type="OrthoDB" id="9768177at2"/>
<evidence type="ECO:0000256" key="9">
    <source>
        <dbReference type="ARBA" id="ARBA00023237"/>
    </source>
</evidence>
<evidence type="ECO:0000256" key="6">
    <source>
        <dbReference type="ARBA" id="ARBA00023077"/>
    </source>
</evidence>
<dbReference type="Gene3D" id="2.170.130.10">
    <property type="entry name" value="TonB-dependent receptor, plug domain"/>
    <property type="match status" value="1"/>
</dbReference>
<evidence type="ECO:0000256" key="3">
    <source>
        <dbReference type="ARBA" id="ARBA00022452"/>
    </source>
</evidence>
<keyword evidence="3 10" id="KW-1134">Transmembrane beta strand</keyword>
<organism evidence="14 15">
    <name type="scientific">Pedobacter rhizosphaerae</name>
    <dbReference type="NCBI Taxonomy" id="390241"/>
    <lineage>
        <taxon>Bacteria</taxon>
        <taxon>Pseudomonadati</taxon>
        <taxon>Bacteroidota</taxon>
        <taxon>Sphingobacteriia</taxon>
        <taxon>Sphingobacteriales</taxon>
        <taxon>Sphingobacteriaceae</taxon>
        <taxon>Pedobacter</taxon>
    </lineage>
</organism>
<evidence type="ECO:0000256" key="10">
    <source>
        <dbReference type="PROSITE-ProRule" id="PRU01360"/>
    </source>
</evidence>
<evidence type="ECO:0000256" key="5">
    <source>
        <dbReference type="ARBA" id="ARBA00022729"/>
    </source>
</evidence>
<sequence length="1094" mass="120183">MNKSYPYYLLLPVVFLLFTHLQGFAQIKSPEKTRVVLRIKEKSLAEVLSDIEKQSGYSFNYDQNEINSNQKVNTNSNSNLKAVLDGLSNELGLEFAISGRFISVRKAPKKKALPARTITGVVKDSDSGIPIPGVNIVLKGSGKGATTNADGAFIYKINAENIDKTVLVFSYVGMKPKEVVVGKQVFINVNLENDALAMGEVVVTGSYTREKRREEVVGSIAQVSAERLQTQRPIESFDKMLEGLVAGVQVETTTELNTPVKINIRGQGSLPNLSSSARTTSSQPLFVVDGLPLYEQQRGNESSVFNTEKYLNPLSNINPADIKTITILKDATASALYGANAANGVIIITTKSGTAGNTRFNFNYDTGVASFINQYKWLSGPQYYSLLREAYINDGRSATEATQLAGSKTNNVDWFDLTNRNATYHNFDFQADGGSEKTTFLFSSGYRNQQASSYGNDLQKIYFRLRADHQASDKLKIGFSANATYTKQNSLSNYGAVTLPPNIAPYNADGTFAKFLGVPNPLAVLEQNDDYSKGLDFQAIGYAGYQLTKEISIDGRLGANSYQTKQTTFESALNASGENVNGRLRIYDRNRIGYIGFIKASYDKTFAKKHKIGFLVGTELQNEDISLLRGMGSGFTFDRRRVLDGAAAQSSASSNSSNATVSYYSQLEYNYDKKYYLNFNGRADKSSIFGGDKQVALNGSAGASWIISNEPFLKDNKTITSLKIRTTFGSTGNSRIGNYSARGLYNFGTGTGSTYAGNVASYPLLTGAPNPDLGWEKNLQLNFGLDFSLFDRIQVTAEYYSNTINDLISSVDVPLETGFATISANTSKMRNSGFELSINANVIKSDNFSWNLAYNFGSNKNTLLAYNNGAAALYGFRDNAYAFKVGNSSSAIYGYQWAGVNPDTGAEMFYGPDGSIKTAAEINALPINNVQVIGERLPDFQGGLFNNFSYKNFELSFNVLYSYGASQIFSPADEADGRNLQNRNQSVNLVDRWQKPGDITDIPRLNINRTIVSNSSRYVYDVSYLKLSNVNLAYKLSDKLSQKLHLKRLMVFANATNLFYLYNDAGTKGRNGIAEKRFVYPESMALTAGVKVTL</sequence>
<proteinExistence type="inferred from homology"/>
<dbReference type="InterPro" id="IPR023997">
    <property type="entry name" value="TonB-dep_OMP_SusC/RagA_CS"/>
</dbReference>
<dbReference type="SUPFAM" id="SSF49464">
    <property type="entry name" value="Carboxypeptidase regulatory domain-like"/>
    <property type="match status" value="1"/>
</dbReference>
<dbReference type="InterPro" id="IPR000531">
    <property type="entry name" value="Beta-barrel_TonB"/>
</dbReference>
<dbReference type="NCBIfam" id="TIGR04056">
    <property type="entry name" value="OMP_RagA_SusC"/>
    <property type="match status" value="1"/>
</dbReference>
<evidence type="ECO:0000256" key="11">
    <source>
        <dbReference type="RuleBase" id="RU003357"/>
    </source>
</evidence>
<dbReference type="InterPro" id="IPR036942">
    <property type="entry name" value="Beta-barrel_TonB_sf"/>
</dbReference>
<keyword evidence="4 10" id="KW-0812">Transmembrane</keyword>
<dbReference type="InterPro" id="IPR039426">
    <property type="entry name" value="TonB-dep_rcpt-like"/>
</dbReference>
<evidence type="ECO:0000313" key="15">
    <source>
        <dbReference type="Proteomes" id="UP000199572"/>
    </source>
</evidence>
<dbReference type="PANTHER" id="PTHR30069:SF29">
    <property type="entry name" value="HEMOGLOBIN AND HEMOGLOBIN-HAPTOGLOBIN-BINDING PROTEIN 1-RELATED"/>
    <property type="match status" value="1"/>
</dbReference>
<keyword evidence="9 10" id="KW-0998">Cell outer membrane</keyword>
<evidence type="ECO:0000256" key="4">
    <source>
        <dbReference type="ARBA" id="ARBA00022692"/>
    </source>
</evidence>
<keyword evidence="7 10" id="KW-0472">Membrane</keyword>
<dbReference type="Gene3D" id="2.60.40.1120">
    <property type="entry name" value="Carboxypeptidase-like, regulatory domain"/>
    <property type="match status" value="1"/>
</dbReference>
<dbReference type="NCBIfam" id="TIGR04057">
    <property type="entry name" value="SusC_RagA_signa"/>
    <property type="match status" value="1"/>
</dbReference>
<evidence type="ECO:0000256" key="2">
    <source>
        <dbReference type="ARBA" id="ARBA00022448"/>
    </source>
</evidence>
<dbReference type="GO" id="GO:0015344">
    <property type="term" value="F:siderophore uptake transmembrane transporter activity"/>
    <property type="evidence" value="ECO:0007669"/>
    <property type="project" value="TreeGrafter"/>
</dbReference>
<dbReference type="Pfam" id="PF13715">
    <property type="entry name" value="CarbopepD_reg_2"/>
    <property type="match status" value="1"/>
</dbReference>
<dbReference type="STRING" id="390241.SAMN04488023_104138"/>
<evidence type="ECO:0000259" key="12">
    <source>
        <dbReference type="Pfam" id="PF00593"/>
    </source>
</evidence>
<dbReference type="InterPro" id="IPR012910">
    <property type="entry name" value="Plug_dom"/>
</dbReference>
<dbReference type="EMBL" id="FOGG01000004">
    <property type="protein sequence ID" value="SER10557.1"/>
    <property type="molecule type" value="Genomic_DNA"/>
</dbReference>